<evidence type="ECO:0000313" key="1">
    <source>
        <dbReference type="EMBL" id="TNM38483.1"/>
    </source>
</evidence>
<dbReference type="Proteomes" id="UP000313231">
    <property type="component" value="Unassembled WGS sequence"/>
</dbReference>
<dbReference type="AlphaFoldDB" id="A0A5C4VRG8"/>
<organism evidence="1 2">
    <name type="scientific">Nocardioides albidus</name>
    <dbReference type="NCBI Taxonomy" id="1517589"/>
    <lineage>
        <taxon>Bacteria</taxon>
        <taxon>Bacillati</taxon>
        <taxon>Actinomycetota</taxon>
        <taxon>Actinomycetes</taxon>
        <taxon>Propionibacteriales</taxon>
        <taxon>Nocardioidaceae</taxon>
        <taxon>Nocardioides</taxon>
    </lineage>
</organism>
<dbReference type="SUPFAM" id="SSF56801">
    <property type="entry name" value="Acetyl-CoA synthetase-like"/>
    <property type="match status" value="1"/>
</dbReference>
<name>A0A5C4VRG8_9ACTN</name>
<sequence>MADDRVGERGGLRRFQHAFLGAPLGSDHADDVMGEKVGAVLFAGDQSLDVDVVISHCRTMLADFKVPQFVAVTAATPPQPRGKLLKGILRENVSWTPVTGRR</sequence>
<proteinExistence type="predicted"/>
<accession>A0A5C4VRG8</accession>
<protein>
    <recommendedName>
        <fullName evidence="3">AMP-binding enzyme C-terminal domain-containing protein</fullName>
    </recommendedName>
</protein>
<comment type="caution">
    <text evidence="1">The sequence shown here is derived from an EMBL/GenBank/DDBJ whole genome shotgun (WGS) entry which is preliminary data.</text>
</comment>
<keyword evidence="2" id="KW-1185">Reference proteome</keyword>
<evidence type="ECO:0008006" key="3">
    <source>
        <dbReference type="Google" id="ProtNLM"/>
    </source>
</evidence>
<gene>
    <name evidence="1" type="ORF">FHP29_14655</name>
</gene>
<evidence type="ECO:0000313" key="2">
    <source>
        <dbReference type="Proteomes" id="UP000313231"/>
    </source>
</evidence>
<reference evidence="1 2" key="1">
    <citation type="journal article" date="2016" name="Int. J. Syst. Evol. Microbiol.">
        <title>Nocardioides albidus sp. nov., an actinobacterium isolated from garden soil.</title>
        <authorList>
            <person name="Singh H."/>
            <person name="Du J."/>
            <person name="Trinh H."/>
            <person name="Won K."/>
            <person name="Yang J.E."/>
            <person name="Yin C."/>
            <person name="Kook M."/>
            <person name="Yi T.H."/>
        </authorList>
    </citation>
    <scope>NUCLEOTIDE SEQUENCE [LARGE SCALE GENOMIC DNA]</scope>
    <source>
        <strain evidence="1 2">CCTCC AB 2015297</strain>
    </source>
</reference>
<dbReference type="Gene3D" id="3.30.300.30">
    <property type="match status" value="1"/>
</dbReference>
<dbReference type="InterPro" id="IPR045851">
    <property type="entry name" value="AMP-bd_C_sf"/>
</dbReference>
<dbReference type="RefSeq" id="WP_139623595.1">
    <property type="nucleotide sequence ID" value="NZ_VDMP01000025.1"/>
</dbReference>
<dbReference type="EMBL" id="VDMP01000025">
    <property type="protein sequence ID" value="TNM38483.1"/>
    <property type="molecule type" value="Genomic_DNA"/>
</dbReference>